<proteinExistence type="predicted"/>
<keyword evidence="3" id="KW-1185">Reference proteome</keyword>
<sequence length="298" mass="33668">MAVNPWIILLQYIAGTICFIISLFFIVRILKRAYRARRNVNQNISPSLLLYFIFWLLSILTTLPHILYFFVTWTPHGNKSNPYIIFWTALPPHRTKYGHTDCCAFCKSTLLICTTIAITITLIIAGTIAACHELPLSPQTENCTVLACLFVKTGAAFYTYPKICFGFANVITGSLFLFKFQQTRRTLTPLQAKNSSSQRINKMVVLVICLEFFLNFLPQLTAVILFQAFGIMLGSIVGSYNLLACLDVLISSIMYSANLNREKSREKKEIPLRNAINTLSVKAINPDPRAIDLSYEIS</sequence>
<feature type="transmembrane region" description="Helical" evidence="1">
    <location>
        <begin position="166"/>
        <end position="182"/>
    </location>
</feature>
<evidence type="ECO:0000313" key="3">
    <source>
        <dbReference type="Proteomes" id="UP001201812"/>
    </source>
</evidence>
<gene>
    <name evidence="2" type="ORF">DdX_17249</name>
</gene>
<evidence type="ECO:0000313" key="2">
    <source>
        <dbReference type="EMBL" id="KAI1699545.1"/>
    </source>
</evidence>
<accession>A0AAD4MNC1</accession>
<dbReference type="EMBL" id="JAKKPZ010000175">
    <property type="protein sequence ID" value="KAI1699545.1"/>
    <property type="molecule type" value="Genomic_DNA"/>
</dbReference>
<comment type="caution">
    <text evidence="2">The sequence shown here is derived from an EMBL/GenBank/DDBJ whole genome shotgun (WGS) entry which is preliminary data.</text>
</comment>
<feature type="transmembrane region" description="Helical" evidence="1">
    <location>
        <begin position="6"/>
        <end position="27"/>
    </location>
</feature>
<feature type="transmembrane region" description="Helical" evidence="1">
    <location>
        <begin position="232"/>
        <end position="257"/>
    </location>
</feature>
<reference evidence="2" key="1">
    <citation type="submission" date="2022-01" db="EMBL/GenBank/DDBJ databases">
        <title>Genome Sequence Resource for Two Populations of Ditylenchus destructor, the Migratory Endoparasitic Phytonematode.</title>
        <authorList>
            <person name="Zhang H."/>
            <person name="Lin R."/>
            <person name="Xie B."/>
        </authorList>
    </citation>
    <scope>NUCLEOTIDE SEQUENCE</scope>
    <source>
        <strain evidence="2">BazhouSP</strain>
    </source>
</reference>
<dbReference type="AlphaFoldDB" id="A0AAD4MNC1"/>
<keyword evidence="1" id="KW-0812">Transmembrane</keyword>
<keyword evidence="1" id="KW-0472">Membrane</keyword>
<evidence type="ECO:0000256" key="1">
    <source>
        <dbReference type="SAM" id="Phobius"/>
    </source>
</evidence>
<feature type="transmembrane region" description="Helical" evidence="1">
    <location>
        <begin position="48"/>
        <end position="71"/>
    </location>
</feature>
<keyword evidence="1" id="KW-1133">Transmembrane helix</keyword>
<name>A0AAD4MNC1_9BILA</name>
<organism evidence="2 3">
    <name type="scientific">Ditylenchus destructor</name>
    <dbReference type="NCBI Taxonomy" id="166010"/>
    <lineage>
        <taxon>Eukaryota</taxon>
        <taxon>Metazoa</taxon>
        <taxon>Ecdysozoa</taxon>
        <taxon>Nematoda</taxon>
        <taxon>Chromadorea</taxon>
        <taxon>Rhabditida</taxon>
        <taxon>Tylenchina</taxon>
        <taxon>Tylenchomorpha</taxon>
        <taxon>Sphaerularioidea</taxon>
        <taxon>Anguinidae</taxon>
        <taxon>Anguininae</taxon>
        <taxon>Ditylenchus</taxon>
    </lineage>
</organism>
<feature type="transmembrane region" description="Helical" evidence="1">
    <location>
        <begin position="203"/>
        <end position="226"/>
    </location>
</feature>
<feature type="transmembrane region" description="Helical" evidence="1">
    <location>
        <begin position="109"/>
        <end position="131"/>
    </location>
</feature>
<protein>
    <submittedName>
        <fullName evidence="2">Uncharacterized protein</fullName>
    </submittedName>
</protein>
<dbReference type="Proteomes" id="UP001201812">
    <property type="component" value="Unassembled WGS sequence"/>
</dbReference>